<comment type="caution">
    <text evidence="1">The sequence shown here is derived from an EMBL/GenBank/DDBJ whole genome shotgun (WGS) entry which is preliminary data.</text>
</comment>
<dbReference type="Gene3D" id="3.20.20.140">
    <property type="entry name" value="Metal-dependent hydrolases"/>
    <property type="match status" value="1"/>
</dbReference>
<dbReference type="EMBL" id="LELG01000008">
    <property type="protein sequence ID" value="KMQ81134.1"/>
    <property type="molecule type" value="Genomic_DNA"/>
</dbReference>
<name>A0ABR5HP09_9BURK</name>
<dbReference type="Proteomes" id="UP000242951">
    <property type="component" value="Unassembled WGS sequence"/>
</dbReference>
<organism evidence="1 2">
    <name type="scientific">Candidatus Burkholderia pumila</name>
    <dbReference type="NCBI Taxonomy" id="1090375"/>
    <lineage>
        <taxon>Bacteria</taxon>
        <taxon>Pseudomonadati</taxon>
        <taxon>Pseudomonadota</taxon>
        <taxon>Betaproteobacteria</taxon>
        <taxon>Burkholderiales</taxon>
        <taxon>Burkholderiaceae</taxon>
        <taxon>Burkholderia</taxon>
    </lineage>
</organism>
<accession>A0ABR5HP09</accession>
<dbReference type="InterPro" id="IPR032466">
    <property type="entry name" value="Metal_Hydrolase"/>
</dbReference>
<keyword evidence="2" id="KW-1185">Reference proteome</keyword>
<sequence length="191" mass="21298">MKKLSAASTPRESYLAVRFALAETINGGITSVMNWAHNIRSPQHADAELRAMFESGAGGRFLYGYPQDMESSKTNNFAYTTRVRQQYFSSSDGAIDLGMAIRGPERTPAPTWQREIGFARQHELPGRHTSRSHAKCRSNALLSRFGWLAGSTAVPNWFTSRTPATTTIARSSRRVHMWSLRRSRRCASGTA</sequence>
<evidence type="ECO:0000313" key="1">
    <source>
        <dbReference type="EMBL" id="KMQ81134.1"/>
    </source>
</evidence>
<evidence type="ECO:0000313" key="2">
    <source>
        <dbReference type="Proteomes" id="UP000242951"/>
    </source>
</evidence>
<dbReference type="SUPFAM" id="SSF51556">
    <property type="entry name" value="Metallo-dependent hydrolases"/>
    <property type="match status" value="1"/>
</dbReference>
<reference evidence="1 2" key="1">
    <citation type="submission" date="2015-06" db="EMBL/GenBank/DDBJ databases">
        <title>Comparative genomics of Burkholderia leaf nodule symbionts.</title>
        <authorList>
            <person name="Carlier A."/>
            <person name="Eberl L."/>
            <person name="Pinto-Carbo M."/>
        </authorList>
    </citation>
    <scope>NUCLEOTIDE SEQUENCE [LARGE SCALE GENOMIC DNA]</scope>
    <source>
        <strain evidence="1 2">UZHbot3</strain>
    </source>
</reference>
<gene>
    <name evidence="1" type="ORF">BPMI_02141c</name>
</gene>
<proteinExistence type="predicted"/>
<protein>
    <submittedName>
        <fullName evidence="1">Uncharacterized protein</fullName>
    </submittedName>
</protein>